<evidence type="ECO:0000313" key="2">
    <source>
        <dbReference type="Proteomes" id="UP000001971"/>
    </source>
</evidence>
<organism evidence="1 2">
    <name type="scientific">Yersinia pestis bv. Antiqua (strain Antiqua)</name>
    <dbReference type="NCBI Taxonomy" id="360102"/>
    <lineage>
        <taxon>Bacteria</taxon>
        <taxon>Pseudomonadati</taxon>
        <taxon>Pseudomonadota</taxon>
        <taxon>Gammaproteobacteria</taxon>
        <taxon>Enterobacterales</taxon>
        <taxon>Yersiniaceae</taxon>
        <taxon>Yersinia</taxon>
    </lineage>
</organism>
<protein>
    <submittedName>
        <fullName evidence="1">Uncharacterized protein</fullName>
    </submittedName>
</protein>
<accession>A0A0H2YA93</accession>
<dbReference type="AlphaFoldDB" id="A0A0H2YA93"/>
<sequence length="57" mass="6244">MIVIPTSKAMVCSIRFAKKTFSPVIRDVDSGGLALVIARSLSDYICGLKFNGRKVIR</sequence>
<gene>
    <name evidence="1" type="ordered locus">YPA_3355</name>
</gene>
<dbReference type="EMBL" id="CP000308">
    <property type="protein sequence ID" value="ABG15317.1"/>
    <property type="molecule type" value="Genomic_DNA"/>
</dbReference>
<name>A0A0H2YA93_YERPA</name>
<evidence type="ECO:0000313" key="1">
    <source>
        <dbReference type="EMBL" id="ABG15317.1"/>
    </source>
</evidence>
<proteinExistence type="predicted"/>
<dbReference type="KEGG" id="ypa:YPA_3355"/>
<reference evidence="1 2" key="1">
    <citation type="journal article" date="2006" name="J. Bacteriol.">
        <title>Complete genome sequence of Yersinia pestis strains Antiqua and Nepal516: evidence of gene reduction in an emerging pathogen.</title>
        <authorList>
            <person name="Chain P.S."/>
            <person name="Hu P."/>
            <person name="Malfatti S.A."/>
            <person name="Radnedge L."/>
            <person name="Larimer F."/>
            <person name="Vergez L.M."/>
            <person name="Worsham P."/>
            <person name="Chu M.C."/>
            <person name="Andersen G.L."/>
        </authorList>
    </citation>
    <scope>NUCLEOTIDE SEQUENCE [LARGE SCALE GENOMIC DNA]</scope>
    <source>
        <strain evidence="1 2">Antiqua</strain>
    </source>
</reference>
<dbReference type="Proteomes" id="UP000001971">
    <property type="component" value="Chromosome"/>
</dbReference>